<proteinExistence type="inferred from homology"/>
<dbReference type="AlphaFoldDB" id="A0A1H1DXE0"/>
<keyword evidence="5" id="KW-1185">Reference proteome</keyword>
<dbReference type="Proteomes" id="UP000199301">
    <property type="component" value="Unassembled WGS sequence"/>
</dbReference>
<dbReference type="GO" id="GO:0005737">
    <property type="term" value="C:cytoplasm"/>
    <property type="evidence" value="ECO:0007669"/>
    <property type="project" value="UniProtKB-SubCell"/>
</dbReference>
<evidence type="ECO:0000256" key="3">
    <source>
        <dbReference type="HAMAP-Rule" id="MF_01384"/>
    </source>
</evidence>
<dbReference type="GO" id="GO:0016151">
    <property type="term" value="F:nickel cation binding"/>
    <property type="evidence" value="ECO:0007669"/>
    <property type="project" value="UniProtKB-UniRule"/>
</dbReference>
<dbReference type="OrthoDB" id="8677206at2"/>
<dbReference type="Pfam" id="PF01774">
    <property type="entry name" value="UreD"/>
    <property type="match status" value="1"/>
</dbReference>
<comment type="similarity">
    <text evidence="1 3">Belongs to the UreD family.</text>
</comment>
<keyword evidence="3" id="KW-0996">Nickel insertion</keyword>
<keyword evidence="3" id="KW-0963">Cytoplasm</keyword>
<name>A0A1H1DXE0_9ACTN</name>
<dbReference type="STRING" id="995062.SAMN04489718_2284"/>
<dbReference type="PANTHER" id="PTHR33643">
    <property type="entry name" value="UREASE ACCESSORY PROTEIN D"/>
    <property type="match status" value="1"/>
</dbReference>
<dbReference type="PANTHER" id="PTHR33643:SF1">
    <property type="entry name" value="UREASE ACCESSORY PROTEIN D"/>
    <property type="match status" value="1"/>
</dbReference>
<accession>A0A1H1DXE0</accession>
<evidence type="ECO:0000313" key="5">
    <source>
        <dbReference type="Proteomes" id="UP000199301"/>
    </source>
</evidence>
<organism evidence="4 5">
    <name type="scientific">Actinopolyspora saharensis</name>
    <dbReference type="NCBI Taxonomy" id="995062"/>
    <lineage>
        <taxon>Bacteria</taxon>
        <taxon>Bacillati</taxon>
        <taxon>Actinomycetota</taxon>
        <taxon>Actinomycetes</taxon>
        <taxon>Actinopolysporales</taxon>
        <taxon>Actinopolysporaceae</taxon>
        <taxon>Actinopolyspora</taxon>
    </lineage>
</organism>
<reference evidence="5" key="1">
    <citation type="submission" date="2016-10" db="EMBL/GenBank/DDBJ databases">
        <authorList>
            <person name="Varghese N."/>
            <person name="Submissions S."/>
        </authorList>
    </citation>
    <scope>NUCLEOTIDE SEQUENCE [LARGE SCALE GENOMIC DNA]</scope>
    <source>
        <strain evidence="5">DSM 45459</strain>
    </source>
</reference>
<comment type="subunit">
    <text evidence="3">UreD, UreF and UreG form a complex that acts as a GTP-hydrolysis-dependent molecular chaperone, activating the urease apoprotein by helping to assemble the nickel containing metallocenter of UreC. The UreE protein probably delivers the nickel.</text>
</comment>
<dbReference type="EMBL" id="FNKO01000002">
    <property type="protein sequence ID" value="SDQ81154.1"/>
    <property type="molecule type" value="Genomic_DNA"/>
</dbReference>
<dbReference type="HAMAP" id="MF_01384">
    <property type="entry name" value="UreD"/>
    <property type="match status" value="1"/>
</dbReference>
<sequence length="261" mass="27730">MVVDRTGREVRSRARLVVERDARGDSVVRELRSQAPLTLVPRRRTSGTSRRAVVHLVGSASSPLGGDDLALHVSVAPGARLSLRGIAATLALPGHGPGGSRSSIRIEVAEGGTVEYLPEPTVVTERAAHRAELSVRLEEHARVRCLETLVLGRTGEQPGQLRTDLELERGGRRLLRNGLDVGDPALGASHGYLGGARVLATEAVVWDRDPEAPVSERDWTLVPLASGGALTTVLTGDTITAGRCLERARAAHPAGAEFTER</sequence>
<evidence type="ECO:0000256" key="1">
    <source>
        <dbReference type="ARBA" id="ARBA00007177"/>
    </source>
</evidence>
<comment type="function">
    <text evidence="3">Required for maturation of urease via the functional incorporation of the urease nickel metallocenter.</text>
</comment>
<evidence type="ECO:0000256" key="2">
    <source>
        <dbReference type="ARBA" id="ARBA00023186"/>
    </source>
</evidence>
<evidence type="ECO:0000313" key="4">
    <source>
        <dbReference type="EMBL" id="SDQ81154.1"/>
    </source>
</evidence>
<dbReference type="InterPro" id="IPR002669">
    <property type="entry name" value="UreD"/>
</dbReference>
<keyword evidence="2 3" id="KW-0143">Chaperone</keyword>
<protein>
    <recommendedName>
        <fullName evidence="3">Urease accessory protein UreD</fullName>
    </recommendedName>
</protein>
<gene>
    <name evidence="3" type="primary">ureD</name>
    <name evidence="4" type="ORF">SAMN04489718_2284</name>
</gene>
<comment type="subcellular location">
    <subcellularLocation>
        <location evidence="3">Cytoplasm</location>
    </subcellularLocation>
</comment>